<dbReference type="RefSeq" id="WP_305748683.1">
    <property type="nucleotide sequence ID" value="NZ_JAUZEE010000002.1"/>
</dbReference>
<evidence type="ECO:0000313" key="4">
    <source>
        <dbReference type="Proteomes" id="UP001235760"/>
    </source>
</evidence>
<feature type="compositionally biased region" description="Polar residues" evidence="1">
    <location>
        <begin position="1"/>
        <end position="10"/>
    </location>
</feature>
<organism evidence="3 4">
    <name type="scientific">Leptothrix discophora</name>
    <dbReference type="NCBI Taxonomy" id="89"/>
    <lineage>
        <taxon>Bacteria</taxon>
        <taxon>Pseudomonadati</taxon>
        <taxon>Pseudomonadota</taxon>
        <taxon>Betaproteobacteria</taxon>
        <taxon>Burkholderiales</taxon>
        <taxon>Sphaerotilaceae</taxon>
        <taxon>Leptothrix</taxon>
    </lineage>
</organism>
<dbReference type="Gene3D" id="1.10.260.40">
    <property type="entry name" value="lambda repressor-like DNA-binding domains"/>
    <property type="match status" value="1"/>
</dbReference>
<evidence type="ECO:0000259" key="2">
    <source>
        <dbReference type="Pfam" id="PF13464"/>
    </source>
</evidence>
<dbReference type="InterPro" id="IPR025194">
    <property type="entry name" value="RodZ-like_C"/>
</dbReference>
<proteinExistence type="predicted"/>
<dbReference type="Pfam" id="PF13464">
    <property type="entry name" value="RodZ_C"/>
    <property type="match status" value="1"/>
</dbReference>
<dbReference type="PANTHER" id="PTHR34475">
    <property type="match status" value="1"/>
</dbReference>
<dbReference type="Pfam" id="PF13413">
    <property type="entry name" value="HTH_25"/>
    <property type="match status" value="1"/>
</dbReference>
<feature type="region of interest" description="Disordered" evidence="1">
    <location>
        <begin position="1"/>
        <end position="21"/>
    </location>
</feature>
<keyword evidence="4" id="KW-1185">Reference proteome</keyword>
<sequence length="338" mass="34680">MSEATPSTPATPDVPPSGSAGAMLRTARERRGLELDQLALLLKVPVRKLEALEADRHEELPGMAFVRGLATSIARQLEIDPQPVLAALPSVGVAPVALESVTRGLATPYHEPMGGHRLTQWRHWLRPNLLAPIALLLLALLVWQAPPAASWLPEGLVAAWTGLKGRLSGSASPDGTTVIEAPVAVDAAASSGMASADGGDSGGAVAVSGAPSAVIETVHSAPREDLQPVPVAAPASASGKAGAKATAPAAAASEPARAAYARTVVLRTRAESWIEARDAAGAILLSRMLPAGETVGLEGSLPIRLKIGNAEGTEVLFKGAPVDLAPLTRENVARVELN</sequence>
<gene>
    <name evidence="3" type="ORF">Q8X39_05765</name>
</gene>
<comment type="caution">
    <text evidence="3">The sequence shown here is derived from an EMBL/GenBank/DDBJ whole genome shotgun (WGS) entry which is preliminary data.</text>
</comment>
<accession>A0ABT9G131</accession>
<name>A0ABT9G131_LEPDI</name>
<evidence type="ECO:0000256" key="1">
    <source>
        <dbReference type="SAM" id="MobiDB-lite"/>
    </source>
</evidence>
<dbReference type="InterPro" id="IPR010982">
    <property type="entry name" value="Lambda_DNA-bd_dom_sf"/>
</dbReference>
<dbReference type="Proteomes" id="UP001235760">
    <property type="component" value="Unassembled WGS sequence"/>
</dbReference>
<feature type="domain" description="Cytoskeleton protein RodZ-like C-terminal" evidence="2">
    <location>
        <begin position="265"/>
        <end position="336"/>
    </location>
</feature>
<dbReference type="InterPro" id="IPR050400">
    <property type="entry name" value="Bact_Cytoskel_RodZ"/>
</dbReference>
<evidence type="ECO:0000313" key="3">
    <source>
        <dbReference type="EMBL" id="MDP4300135.1"/>
    </source>
</evidence>
<protein>
    <submittedName>
        <fullName evidence="3">Helix-turn-helix domain-containing protein</fullName>
    </submittedName>
</protein>
<dbReference type="PANTHER" id="PTHR34475:SF1">
    <property type="entry name" value="CYTOSKELETON PROTEIN RODZ"/>
    <property type="match status" value="1"/>
</dbReference>
<reference evidence="3 4" key="1">
    <citation type="submission" date="2023-08" db="EMBL/GenBank/DDBJ databases">
        <authorList>
            <person name="Roldan D.M."/>
            <person name="Menes R.J."/>
        </authorList>
    </citation>
    <scope>NUCLEOTIDE SEQUENCE [LARGE SCALE GENOMIC DNA]</scope>
    <source>
        <strain evidence="3 4">CCM 2812</strain>
    </source>
</reference>
<dbReference type="EMBL" id="JAUZEE010000002">
    <property type="protein sequence ID" value="MDP4300135.1"/>
    <property type="molecule type" value="Genomic_DNA"/>
</dbReference>